<name>A0A9J6EE30_RHIMP</name>
<evidence type="ECO:0000256" key="2">
    <source>
        <dbReference type="ARBA" id="ARBA00008661"/>
    </source>
</evidence>
<evidence type="ECO:0000313" key="12">
    <source>
        <dbReference type="Proteomes" id="UP000821866"/>
    </source>
</evidence>
<reference evidence="11" key="1">
    <citation type="journal article" date="2020" name="Cell">
        <title>Large-Scale Comparative Analyses of Tick Genomes Elucidate Their Genetic Diversity and Vector Capacities.</title>
        <authorList>
            <consortium name="Tick Genome and Microbiome Consortium (TIGMIC)"/>
            <person name="Jia N."/>
            <person name="Wang J."/>
            <person name="Shi W."/>
            <person name="Du L."/>
            <person name="Sun Y."/>
            <person name="Zhan W."/>
            <person name="Jiang J.F."/>
            <person name="Wang Q."/>
            <person name="Zhang B."/>
            <person name="Ji P."/>
            <person name="Bell-Sakyi L."/>
            <person name="Cui X.M."/>
            <person name="Yuan T.T."/>
            <person name="Jiang B.G."/>
            <person name="Yang W.F."/>
            <person name="Lam T.T."/>
            <person name="Chang Q.C."/>
            <person name="Ding S.J."/>
            <person name="Wang X.J."/>
            <person name="Zhu J.G."/>
            <person name="Ruan X.D."/>
            <person name="Zhao L."/>
            <person name="Wei J.T."/>
            <person name="Ye R.Z."/>
            <person name="Que T.C."/>
            <person name="Du C.H."/>
            <person name="Zhou Y.H."/>
            <person name="Cheng J.X."/>
            <person name="Dai P.F."/>
            <person name="Guo W.B."/>
            <person name="Han X.H."/>
            <person name="Huang E.J."/>
            <person name="Li L.F."/>
            <person name="Wei W."/>
            <person name="Gao Y.C."/>
            <person name="Liu J.Z."/>
            <person name="Shao H.Z."/>
            <person name="Wang X."/>
            <person name="Wang C.C."/>
            <person name="Yang T.C."/>
            <person name="Huo Q.B."/>
            <person name="Li W."/>
            <person name="Chen H.Y."/>
            <person name="Chen S.E."/>
            <person name="Zhou L.G."/>
            <person name="Ni X.B."/>
            <person name="Tian J.H."/>
            <person name="Sheng Y."/>
            <person name="Liu T."/>
            <person name="Pan Y.S."/>
            <person name="Xia L.Y."/>
            <person name="Li J."/>
            <person name="Zhao F."/>
            <person name="Cao W.C."/>
        </authorList>
    </citation>
    <scope>NUCLEOTIDE SEQUENCE</scope>
    <source>
        <strain evidence="11">Rmic-2018</strain>
    </source>
</reference>
<evidence type="ECO:0000256" key="4">
    <source>
        <dbReference type="ARBA" id="ARBA00022679"/>
    </source>
</evidence>
<evidence type="ECO:0000256" key="10">
    <source>
        <dbReference type="RuleBase" id="RU363063"/>
    </source>
</evidence>
<dbReference type="PANTHER" id="PTHR11214">
    <property type="entry name" value="BETA-1,3-N-ACETYLGLUCOSAMINYLTRANSFERASE"/>
    <property type="match status" value="1"/>
</dbReference>
<dbReference type="Gene3D" id="3.90.550.50">
    <property type="match status" value="1"/>
</dbReference>
<proteinExistence type="inferred from homology"/>
<evidence type="ECO:0000256" key="3">
    <source>
        <dbReference type="ARBA" id="ARBA00022676"/>
    </source>
</evidence>
<organism evidence="11 12">
    <name type="scientific">Rhipicephalus microplus</name>
    <name type="common">Cattle tick</name>
    <name type="synonym">Boophilus microplus</name>
    <dbReference type="NCBI Taxonomy" id="6941"/>
    <lineage>
        <taxon>Eukaryota</taxon>
        <taxon>Metazoa</taxon>
        <taxon>Ecdysozoa</taxon>
        <taxon>Arthropoda</taxon>
        <taxon>Chelicerata</taxon>
        <taxon>Arachnida</taxon>
        <taxon>Acari</taxon>
        <taxon>Parasitiformes</taxon>
        <taxon>Ixodida</taxon>
        <taxon>Ixodoidea</taxon>
        <taxon>Ixodidae</taxon>
        <taxon>Rhipicephalinae</taxon>
        <taxon>Rhipicephalus</taxon>
        <taxon>Boophilus</taxon>
    </lineage>
</organism>
<dbReference type="EMBL" id="JABSTU010000004">
    <property type="protein sequence ID" value="KAH8032707.1"/>
    <property type="molecule type" value="Genomic_DNA"/>
</dbReference>
<reference evidence="11" key="2">
    <citation type="submission" date="2021-09" db="EMBL/GenBank/DDBJ databases">
        <authorList>
            <person name="Jia N."/>
            <person name="Wang J."/>
            <person name="Shi W."/>
            <person name="Du L."/>
            <person name="Sun Y."/>
            <person name="Zhan W."/>
            <person name="Jiang J."/>
            <person name="Wang Q."/>
            <person name="Zhang B."/>
            <person name="Ji P."/>
            <person name="Sakyi L.B."/>
            <person name="Cui X."/>
            <person name="Yuan T."/>
            <person name="Jiang B."/>
            <person name="Yang W."/>
            <person name="Lam T.T.-Y."/>
            <person name="Chang Q."/>
            <person name="Ding S."/>
            <person name="Wang X."/>
            <person name="Zhu J."/>
            <person name="Ruan X."/>
            <person name="Zhao L."/>
            <person name="Wei J."/>
            <person name="Que T."/>
            <person name="Du C."/>
            <person name="Cheng J."/>
            <person name="Dai P."/>
            <person name="Han X."/>
            <person name="Huang E."/>
            <person name="Gao Y."/>
            <person name="Liu J."/>
            <person name="Shao H."/>
            <person name="Ye R."/>
            <person name="Li L."/>
            <person name="Wei W."/>
            <person name="Wang X."/>
            <person name="Wang C."/>
            <person name="Huo Q."/>
            <person name="Li W."/>
            <person name="Guo W."/>
            <person name="Chen H."/>
            <person name="Chen S."/>
            <person name="Zhou L."/>
            <person name="Zhou L."/>
            <person name="Ni X."/>
            <person name="Tian J."/>
            <person name="Zhou Y."/>
            <person name="Sheng Y."/>
            <person name="Liu T."/>
            <person name="Pan Y."/>
            <person name="Xia L."/>
            <person name="Li J."/>
            <person name="Zhao F."/>
            <person name="Cao W."/>
        </authorList>
    </citation>
    <scope>NUCLEOTIDE SEQUENCE</scope>
    <source>
        <strain evidence="11">Rmic-2018</strain>
        <tissue evidence="11">Larvae</tissue>
    </source>
</reference>
<dbReference type="GO" id="GO:0000139">
    <property type="term" value="C:Golgi membrane"/>
    <property type="evidence" value="ECO:0007669"/>
    <property type="project" value="UniProtKB-SubCell"/>
</dbReference>
<evidence type="ECO:0000256" key="6">
    <source>
        <dbReference type="ARBA" id="ARBA00022968"/>
    </source>
</evidence>
<keyword evidence="3 10" id="KW-0328">Glycosyltransferase</keyword>
<comment type="subcellular location">
    <subcellularLocation>
        <location evidence="1 10">Golgi apparatus membrane</location>
        <topology evidence="1 10">Single-pass type II membrane protein</topology>
    </subcellularLocation>
</comment>
<evidence type="ECO:0000256" key="1">
    <source>
        <dbReference type="ARBA" id="ARBA00004323"/>
    </source>
</evidence>
<protein>
    <recommendedName>
        <fullName evidence="10">Hexosyltransferase</fullName>
        <ecNumber evidence="10">2.4.1.-</ecNumber>
    </recommendedName>
</protein>
<dbReference type="InterPro" id="IPR002659">
    <property type="entry name" value="Glyco_trans_31"/>
</dbReference>
<keyword evidence="4" id="KW-0808">Transferase</keyword>
<evidence type="ECO:0000256" key="7">
    <source>
        <dbReference type="ARBA" id="ARBA00022989"/>
    </source>
</evidence>
<keyword evidence="7" id="KW-1133">Transmembrane helix</keyword>
<evidence type="ECO:0000256" key="5">
    <source>
        <dbReference type="ARBA" id="ARBA00022692"/>
    </source>
</evidence>
<evidence type="ECO:0000256" key="8">
    <source>
        <dbReference type="ARBA" id="ARBA00023034"/>
    </source>
</evidence>
<gene>
    <name evidence="11" type="ORF">HPB51_001399</name>
</gene>
<keyword evidence="6" id="KW-0735">Signal-anchor</keyword>
<dbReference type="VEuPathDB" id="VectorBase:LOC119162043"/>
<dbReference type="GO" id="GO:0006493">
    <property type="term" value="P:protein O-linked glycosylation"/>
    <property type="evidence" value="ECO:0007669"/>
    <property type="project" value="TreeGrafter"/>
</dbReference>
<evidence type="ECO:0000256" key="9">
    <source>
        <dbReference type="ARBA" id="ARBA00023136"/>
    </source>
</evidence>
<comment type="similarity">
    <text evidence="2 10">Belongs to the glycosyltransferase 31 family.</text>
</comment>
<evidence type="ECO:0000313" key="11">
    <source>
        <dbReference type="EMBL" id="KAH8032707.1"/>
    </source>
</evidence>
<dbReference type="AlphaFoldDB" id="A0A9J6EE30"/>
<keyword evidence="5" id="KW-0812">Transmembrane</keyword>
<dbReference type="PANTHER" id="PTHR11214:SF314">
    <property type="entry name" value="HEXOSYLTRANSFERASE"/>
    <property type="match status" value="1"/>
</dbReference>
<sequence length="331" mass="36631">MATPRIHPSIVEIADIISDELAAYQCIPRLVDENGTTLNVDWHTVNHSVNFVDPMTGADTQKIESEWQKAKRRLVRNSNKTSTSLMASHLAWLWWRSINARPNVKDPFLRLMELPPAAVTAAATNLMLLASASGSAFGTLPGALCPSFLAVVVSSAPNHASEGQAIRDSWARNARRGYSAIYFLLGRHAQDATGRRSVVRGRKRSGGWESSDDSSILPESSVFGDVIRAVFQDTSKNQTLKSLLLLQWAHTFCSRVSFILKADDDTYMDLPRLITLLEYMKAAFENDTRRSDGAGFLLGKRTLMHSIQLDKSYSRCKGSECLSAPPTLEEC</sequence>
<keyword evidence="9" id="KW-0472">Membrane</keyword>
<keyword evidence="8 10" id="KW-0333">Golgi apparatus</keyword>
<dbReference type="Pfam" id="PF01762">
    <property type="entry name" value="Galactosyl_T"/>
    <property type="match status" value="1"/>
</dbReference>
<keyword evidence="12" id="KW-1185">Reference proteome</keyword>
<dbReference type="EC" id="2.4.1.-" evidence="10"/>
<comment type="caution">
    <text evidence="11">The sequence shown here is derived from an EMBL/GenBank/DDBJ whole genome shotgun (WGS) entry which is preliminary data.</text>
</comment>
<accession>A0A9J6EE30</accession>
<dbReference type="GO" id="GO:0016758">
    <property type="term" value="F:hexosyltransferase activity"/>
    <property type="evidence" value="ECO:0007669"/>
    <property type="project" value="InterPro"/>
</dbReference>
<dbReference type="Proteomes" id="UP000821866">
    <property type="component" value="Chromosome 2"/>
</dbReference>